<keyword evidence="3" id="KW-1185">Reference proteome</keyword>
<dbReference type="AlphaFoldDB" id="A0A183JE25"/>
<gene>
    <name evidence="2" type="ORF">SCUD_LOCUS936</name>
</gene>
<dbReference type="EMBL" id="UZAK01000699">
    <property type="protein sequence ID" value="VDO64635.1"/>
    <property type="molecule type" value="Genomic_DNA"/>
</dbReference>
<protein>
    <submittedName>
        <fullName evidence="4">ORF3</fullName>
    </submittedName>
</protein>
<feature type="compositionally biased region" description="Polar residues" evidence="1">
    <location>
        <begin position="134"/>
        <end position="150"/>
    </location>
</feature>
<evidence type="ECO:0000313" key="4">
    <source>
        <dbReference type="WBParaSite" id="SCUD_0000093701-mRNA-1"/>
    </source>
</evidence>
<reference evidence="2 3" key="2">
    <citation type="submission" date="2018-11" db="EMBL/GenBank/DDBJ databases">
        <authorList>
            <consortium name="Pathogen Informatics"/>
        </authorList>
    </citation>
    <scope>NUCLEOTIDE SEQUENCE [LARGE SCALE GENOMIC DNA]</scope>
    <source>
        <strain evidence="2">Dakar</strain>
        <strain evidence="3">Dakar, Senegal</strain>
    </source>
</reference>
<feature type="region of interest" description="Disordered" evidence="1">
    <location>
        <begin position="1"/>
        <end position="55"/>
    </location>
</feature>
<feature type="region of interest" description="Disordered" evidence="1">
    <location>
        <begin position="123"/>
        <end position="150"/>
    </location>
</feature>
<dbReference type="Proteomes" id="UP000279833">
    <property type="component" value="Unassembled WGS sequence"/>
</dbReference>
<name>A0A183JE25_9TREM</name>
<evidence type="ECO:0000313" key="3">
    <source>
        <dbReference type="Proteomes" id="UP000279833"/>
    </source>
</evidence>
<accession>A0A183JE25</accession>
<evidence type="ECO:0000313" key="2">
    <source>
        <dbReference type="EMBL" id="VDO64635.1"/>
    </source>
</evidence>
<organism evidence="4">
    <name type="scientific">Schistosoma curassoni</name>
    <dbReference type="NCBI Taxonomy" id="6186"/>
    <lineage>
        <taxon>Eukaryota</taxon>
        <taxon>Metazoa</taxon>
        <taxon>Spiralia</taxon>
        <taxon>Lophotrochozoa</taxon>
        <taxon>Platyhelminthes</taxon>
        <taxon>Trematoda</taxon>
        <taxon>Digenea</taxon>
        <taxon>Strigeidida</taxon>
        <taxon>Schistosomatoidea</taxon>
        <taxon>Schistosomatidae</taxon>
        <taxon>Schistosoma</taxon>
    </lineage>
</organism>
<reference evidence="4" key="1">
    <citation type="submission" date="2016-06" db="UniProtKB">
        <authorList>
            <consortium name="WormBaseParasite"/>
        </authorList>
    </citation>
    <scope>IDENTIFICATION</scope>
</reference>
<feature type="compositionally biased region" description="Basic residues" evidence="1">
    <location>
        <begin position="1"/>
        <end position="15"/>
    </location>
</feature>
<evidence type="ECO:0000256" key="1">
    <source>
        <dbReference type="SAM" id="MobiDB-lite"/>
    </source>
</evidence>
<feature type="compositionally biased region" description="Basic and acidic residues" evidence="1">
    <location>
        <begin position="46"/>
        <end position="55"/>
    </location>
</feature>
<proteinExistence type="predicted"/>
<dbReference type="WBParaSite" id="SCUD_0000093701-mRNA-1">
    <property type="protein sequence ID" value="SCUD_0000093701-mRNA-1"/>
    <property type="gene ID" value="SCUD_0000093701"/>
</dbReference>
<feature type="compositionally biased region" description="Basic residues" evidence="1">
    <location>
        <begin position="24"/>
        <end position="35"/>
    </location>
</feature>
<sequence length="150" mass="17438">MSLYQRSKKSGKSRVGKQNWTRQRTSRSSKVKHRGTCKDTPSPIQEDLRGRTGADRLERRTRHLVLDWIMKTSTSKGEHRKLWTTWMRPDYLGFADDQALLSYAHQPMQVKISSLTEASETMGLNIHKEKERSSNATRRTPTQSHLMQEP</sequence>